<dbReference type="NCBIfam" id="NF002475">
    <property type="entry name" value="PRK01723.1"/>
    <property type="match status" value="1"/>
</dbReference>
<dbReference type="AlphaFoldDB" id="A0A849P527"/>
<evidence type="ECO:0000256" key="5">
    <source>
        <dbReference type="ARBA" id="ARBA00022475"/>
    </source>
</evidence>
<keyword evidence="10 15" id="KW-0067">ATP-binding</keyword>
<dbReference type="UniPathway" id="UPA00958"/>
<dbReference type="GO" id="GO:0030688">
    <property type="term" value="C:preribosome, small subunit precursor"/>
    <property type="evidence" value="ECO:0007669"/>
    <property type="project" value="TreeGrafter"/>
</dbReference>
<evidence type="ECO:0000256" key="8">
    <source>
        <dbReference type="ARBA" id="ARBA00022741"/>
    </source>
</evidence>
<dbReference type="GO" id="GO:0009244">
    <property type="term" value="P:lipopolysaccharide core region biosynthetic process"/>
    <property type="evidence" value="ECO:0007669"/>
    <property type="project" value="UniProtKB-UniRule"/>
</dbReference>
<dbReference type="RefSeq" id="WP_171680427.1">
    <property type="nucleotide sequence ID" value="NZ_JABGBN010000003.1"/>
</dbReference>
<evidence type="ECO:0000313" key="18">
    <source>
        <dbReference type="Proteomes" id="UP000537862"/>
    </source>
</evidence>
<keyword evidence="12 15" id="KW-0472">Membrane</keyword>
<dbReference type="SUPFAM" id="SSF56112">
    <property type="entry name" value="Protein kinase-like (PK-like)"/>
    <property type="match status" value="1"/>
</dbReference>
<sequence>MISPKDSRIVCSTSLQDILNSDFFGLEQEESLKRVYASVRAVAVGGRNAAWFVEHPLFSGVLRHYRRGGLIAKLIKQSYWWLGAEKTRAWEEFKVMQYLANHHFPVPTPLAAMYVRQGFFYKAALLTATIPNAKTLVEYLRSLKEQDYPDLAIKVAQSIHQMHRLNVNHADLNAFNILLDEQARVYIIDFDKARIELAQGQWCWDNINRLERHLQKVLGEQGQTFMVYIRQNLNKS</sequence>
<dbReference type="InterPro" id="IPR000719">
    <property type="entry name" value="Prot_kinase_dom"/>
</dbReference>
<evidence type="ECO:0000256" key="6">
    <source>
        <dbReference type="ARBA" id="ARBA00022519"/>
    </source>
</evidence>
<evidence type="ECO:0000256" key="14">
    <source>
        <dbReference type="ARBA" id="ARBA00034417"/>
    </source>
</evidence>
<dbReference type="PANTHER" id="PTHR45852">
    <property type="entry name" value="SER/THR-PROTEIN KINASE RIO2"/>
    <property type="match status" value="1"/>
</dbReference>
<reference evidence="17 18" key="1">
    <citation type="submission" date="2020-05" db="EMBL/GenBank/DDBJ databases">
        <authorList>
            <person name="Niu N."/>
        </authorList>
    </citation>
    <scope>NUCLEOTIDE SEQUENCE [LARGE SCALE GENOMIC DNA]</scope>
    <source>
        <strain evidence="17 18">3340-03</strain>
    </source>
</reference>
<feature type="active site" evidence="15">
    <location>
        <position position="171"/>
    </location>
</feature>
<comment type="caution">
    <text evidence="17">The sequence shown here is derived from an EMBL/GenBank/DDBJ whole genome shotgun (WGS) entry which is preliminary data.</text>
</comment>
<comment type="similarity">
    <text evidence="3 15">Belongs to the protein kinase superfamily. KdkA/RfaP family.</text>
</comment>
<protein>
    <recommendedName>
        <fullName evidence="13 15">3-deoxy-D-manno-octulosonic acid kinase</fullName>
        <shortName evidence="15">Kdo kinase</shortName>
        <ecNumber evidence="4 15">2.7.1.166</ecNumber>
    </recommendedName>
</protein>
<keyword evidence="11 15" id="KW-0448">Lipopolysaccharide biosynthesis</keyword>
<dbReference type="EMBL" id="JABGBN010000003">
    <property type="protein sequence ID" value="NOL51731.1"/>
    <property type="molecule type" value="Genomic_DNA"/>
</dbReference>
<dbReference type="PROSITE" id="PS50011">
    <property type="entry name" value="PROTEIN_KINASE_DOM"/>
    <property type="match status" value="1"/>
</dbReference>
<evidence type="ECO:0000256" key="4">
    <source>
        <dbReference type="ARBA" id="ARBA00011988"/>
    </source>
</evidence>
<organism evidence="17 18">
    <name type="scientific">Pelistega suis</name>
    <dbReference type="NCBI Taxonomy" id="1631957"/>
    <lineage>
        <taxon>Bacteria</taxon>
        <taxon>Pseudomonadati</taxon>
        <taxon>Pseudomonadota</taxon>
        <taxon>Betaproteobacteria</taxon>
        <taxon>Burkholderiales</taxon>
        <taxon>Alcaligenaceae</taxon>
        <taxon>Pelistega</taxon>
    </lineage>
</organism>
<dbReference type="EC" id="2.7.1.166" evidence="4 15"/>
<dbReference type="Gene3D" id="1.10.510.10">
    <property type="entry name" value="Transferase(Phosphotransferase) domain 1"/>
    <property type="match status" value="1"/>
</dbReference>
<evidence type="ECO:0000256" key="10">
    <source>
        <dbReference type="ARBA" id="ARBA00022840"/>
    </source>
</evidence>
<dbReference type="Proteomes" id="UP000537862">
    <property type="component" value="Unassembled WGS sequence"/>
</dbReference>
<comment type="subcellular location">
    <subcellularLocation>
        <location evidence="1 15">Cell inner membrane</location>
        <topology evidence="1 15">Peripheral membrane protein</topology>
        <orientation evidence="1 15">Cytoplasmic side</orientation>
    </subcellularLocation>
</comment>
<keyword evidence="7 15" id="KW-0808">Transferase</keyword>
<name>A0A849P527_9BURK</name>
<dbReference type="GO" id="GO:0005829">
    <property type="term" value="C:cytosol"/>
    <property type="evidence" value="ECO:0007669"/>
    <property type="project" value="TreeGrafter"/>
</dbReference>
<comment type="pathway">
    <text evidence="2 15">Bacterial outer membrane biogenesis; LPS core biosynthesis.</text>
</comment>
<evidence type="ECO:0000259" key="16">
    <source>
        <dbReference type="PROSITE" id="PS50011"/>
    </source>
</evidence>
<evidence type="ECO:0000256" key="1">
    <source>
        <dbReference type="ARBA" id="ARBA00004515"/>
    </source>
</evidence>
<evidence type="ECO:0000256" key="12">
    <source>
        <dbReference type="ARBA" id="ARBA00023136"/>
    </source>
</evidence>
<dbReference type="PANTHER" id="PTHR45852:SF1">
    <property type="entry name" value="SERINE_THREONINE-PROTEIN KINASE RIO2"/>
    <property type="match status" value="1"/>
</dbReference>
<dbReference type="InterPro" id="IPR022826">
    <property type="entry name" value="KDO_kinase"/>
</dbReference>
<comment type="function">
    <text evidence="15">Catalyzes the ATP-dependent phosphorylation of the 3-deoxy-D-manno-octulosonic acid (Kdo) residue in Kdo-lipid IV(A) at the 4-OH position.</text>
</comment>
<dbReference type="GO" id="GO:0005524">
    <property type="term" value="F:ATP binding"/>
    <property type="evidence" value="ECO:0007669"/>
    <property type="project" value="UniProtKB-UniRule"/>
</dbReference>
<evidence type="ECO:0000256" key="13">
    <source>
        <dbReference type="ARBA" id="ARBA00029511"/>
    </source>
</evidence>
<dbReference type="GO" id="GO:0005886">
    <property type="term" value="C:plasma membrane"/>
    <property type="evidence" value="ECO:0007669"/>
    <property type="project" value="UniProtKB-SubCell"/>
</dbReference>
<keyword evidence="18" id="KW-1185">Reference proteome</keyword>
<accession>A0A849P527</accession>
<dbReference type="GO" id="GO:0004672">
    <property type="term" value="F:protein kinase activity"/>
    <property type="evidence" value="ECO:0007669"/>
    <property type="project" value="InterPro"/>
</dbReference>
<dbReference type="InterPro" id="IPR011009">
    <property type="entry name" value="Kinase-like_dom_sf"/>
</dbReference>
<dbReference type="HAMAP" id="MF_00521">
    <property type="entry name" value="KDO_kinase"/>
    <property type="match status" value="1"/>
</dbReference>
<feature type="domain" description="Protein kinase" evidence="16">
    <location>
        <begin position="36"/>
        <end position="236"/>
    </location>
</feature>
<keyword evidence="5 15" id="KW-1003">Cell membrane</keyword>
<keyword evidence="8 15" id="KW-0547">Nucleotide-binding</keyword>
<evidence type="ECO:0000256" key="15">
    <source>
        <dbReference type="HAMAP-Rule" id="MF_00521"/>
    </source>
</evidence>
<evidence type="ECO:0000313" key="17">
    <source>
        <dbReference type="EMBL" id="NOL51731.1"/>
    </source>
</evidence>
<dbReference type="GO" id="GO:0030490">
    <property type="term" value="P:maturation of SSU-rRNA"/>
    <property type="evidence" value="ECO:0007669"/>
    <property type="project" value="TreeGrafter"/>
</dbReference>
<evidence type="ECO:0000256" key="11">
    <source>
        <dbReference type="ARBA" id="ARBA00022985"/>
    </source>
</evidence>
<gene>
    <name evidence="15" type="primary">kdkA</name>
    <name evidence="17" type="ORF">HKX39_06040</name>
</gene>
<dbReference type="Pfam" id="PF06293">
    <property type="entry name" value="Kdo"/>
    <property type="match status" value="1"/>
</dbReference>
<evidence type="ECO:0000256" key="3">
    <source>
        <dbReference type="ARBA" id="ARBA00010327"/>
    </source>
</evidence>
<keyword evidence="6 15" id="KW-0997">Cell inner membrane</keyword>
<proteinExistence type="inferred from homology"/>
<evidence type="ECO:0000256" key="2">
    <source>
        <dbReference type="ARBA" id="ARBA00004713"/>
    </source>
</evidence>
<keyword evidence="9 15" id="KW-0418">Kinase</keyword>
<evidence type="ECO:0000256" key="9">
    <source>
        <dbReference type="ARBA" id="ARBA00022777"/>
    </source>
</evidence>
<evidence type="ECO:0000256" key="7">
    <source>
        <dbReference type="ARBA" id="ARBA00022679"/>
    </source>
</evidence>
<comment type="catalytic activity">
    <reaction evidence="14 15">
        <text>an alpha-Kdo-(2-&gt;6)-lipid IVA + ATP = a 4-O-phospho-alpha-Kdo-(2-&gt;6)-lipid IVA + ADP + H(+)</text>
        <dbReference type="Rhea" id="RHEA:74271"/>
        <dbReference type="ChEBI" id="CHEBI:15378"/>
        <dbReference type="ChEBI" id="CHEBI:30616"/>
        <dbReference type="ChEBI" id="CHEBI:176428"/>
        <dbReference type="ChEBI" id="CHEBI:193140"/>
        <dbReference type="ChEBI" id="CHEBI:456216"/>
        <dbReference type="EC" id="2.7.1.166"/>
    </reaction>
</comment>